<dbReference type="Proteomes" id="UP000008743">
    <property type="component" value="Unassembled WGS sequence"/>
</dbReference>
<organism evidence="2 3">
    <name type="scientific">Capsaspora owczarzaki (strain ATCC 30864)</name>
    <dbReference type="NCBI Taxonomy" id="595528"/>
    <lineage>
        <taxon>Eukaryota</taxon>
        <taxon>Filasterea</taxon>
        <taxon>Capsaspora</taxon>
    </lineage>
</organism>
<protein>
    <submittedName>
        <fullName evidence="2">Uncharacterized protein</fullName>
    </submittedName>
</protein>
<feature type="compositionally biased region" description="Low complexity" evidence="1">
    <location>
        <begin position="412"/>
        <end position="429"/>
    </location>
</feature>
<sequence>MAASSALAHDALQLNAPVCQFMVKPGDAQVAHQEQQLDLLQDHDTQPDEALAFNPAAVTTLALDHHHHHHPVVTQNELGLTNPLLGAQPQSRAKSLGPLRRRFPSPPIPTQTDTTATATAGPVPLAENPSPSQDDDNDTSAALRPSTPPIRSFHVPTLTKSRASHLSIPALHPVLHPVLLRDSRMRLSPADGPVATSSSSLLLQHTDEATSAAPEAASFSPNPIPGLVDAMAIAPSLLHETQQASALPLPSKVLFGCHRLGPASEDEREPPYPSRSTLKQKLERRRKRSQQLTALRQREETEARGARVLKRQSSWESLPPPSPSSPTTAGRTDDCETNRPSLRRRLSDSADEVENAIDNLQLHSSSAASALCRPRKRLRWAENLESVVFFERDSGDVTEEEPEDEAFDCDSNDSPSSSSTDNNNNNNSPVQFTRTDSFNDALSPSNTADLISSPCPFAFGVRPAE</sequence>
<name>A0A0D2WU68_CAPO3</name>
<gene>
    <name evidence="2" type="ORF">CAOG_005862</name>
</gene>
<dbReference type="AlphaFoldDB" id="A0A0D2WU68"/>
<evidence type="ECO:0000256" key="1">
    <source>
        <dbReference type="SAM" id="MobiDB-lite"/>
    </source>
</evidence>
<feature type="compositionally biased region" description="Basic and acidic residues" evidence="1">
    <location>
        <begin position="296"/>
        <end position="305"/>
    </location>
</feature>
<feature type="compositionally biased region" description="Polar residues" evidence="1">
    <location>
        <begin position="430"/>
        <end position="449"/>
    </location>
</feature>
<evidence type="ECO:0000313" key="2">
    <source>
        <dbReference type="EMBL" id="KJE95408.1"/>
    </source>
</evidence>
<proteinExistence type="predicted"/>
<feature type="region of interest" description="Disordered" evidence="1">
    <location>
        <begin position="261"/>
        <end position="339"/>
    </location>
</feature>
<reference evidence="3" key="1">
    <citation type="submission" date="2011-02" db="EMBL/GenBank/DDBJ databases">
        <title>The Genome Sequence of Capsaspora owczarzaki ATCC 30864.</title>
        <authorList>
            <person name="Russ C."/>
            <person name="Cuomo C."/>
            <person name="Burger G."/>
            <person name="Gray M.W."/>
            <person name="Holland P.W.H."/>
            <person name="King N."/>
            <person name="Lang F.B.F."/>
            <person name="Roger A.J."/>
            <person name="Ruiz-Trillo I."/>
            <person name="Young S.K."/>
            <person name="Zeng Q."/>
            <person name="Gargeya S."/>
            <person name="Alvarado L."/>
            <person name="Berlin A."/>
            <person name="Chapman S.B."/>
            <person name="Chen Z."/>
            <person name="Freedman E."/>
            <person name="Gellesch M."/>
            <person name="Goldberg J."/>
            <person name="Griggs A."/>
            <person name="Gujja S."/>
            <person name="Heilman E."/>
            <person name="Heiman D."/>
            <person name="Howarth C."/>
            <person name="Mehta T."/>
            <person name="Neiman D."/>
            <person name="Pearson M."/>
            <person name="Roberts A."/>
            <person name="Saif S."/>
            <person name="Shea T."/>
            <person name="Shenoy N."/>
            <person name="Sisk P."/>
            <person name="Stolte C."/>
            <person name="Sykes S."/>
            <person name="White J."/>
            <person name="Yandava C."/>
            <person name="Haas B."/>
            <person name="Nusbaum C."/>
            <person name="Birren B."/>
        </authorList>
    </citation>
    <scope>NUCLEOTIDE SEQUENCE</scope>
    <source>
        <strain evidence="3">ATCC 30864</strain>
    </source>
</reference>
<accession>A0A0D2WU68</accession>
<keyword evidence="3" id="KW-1185">Reference proteome</keyword>
<feature type="compositionally biased region" description="Low complexity" evidence="1">
    <location>
        <begin position="110"/>
        <end position="126"/>
    </location>
</feature>
<feature type="region of interest" description="Disordered" evidence="1">
    <location>
        <begin position="393"/>
        <end position="449"/>
    </location>
</feature>
<dbReference type="InParanoid" id="A0A0D2WU68"/>
<evidence type="ECO:0000313" key="3">
    <source>
        <dbReference type="Proteomes" id="UP000008743"/>
    </source>
</evidence>
<feature type="region of interest" description="Disordered" evidence="1">
    <location>
        <begin position="82"/>
        <end position="154"/>
    </location>
</feature>
<feature type="compositionally biased region" description="Acidic residues" evidence="1">
    <location>
        <begin position="396"/>
        <end position="411"/>
    </location>
</feature>
<dbReference type="EMBL" id="KE346369">
    <property type="protein sequence ID" value="KJE95408.1"/>
    <property type="molecule type" value="Genomic_DNA"/>
</dbReference>